<sequence>MSFSQEAWRRNAALYQATLNLPFNQELARGTLGREAFCHYVIQDAHYLEAYGRALAVCAAKASDAAGILQFAAFAQEAVEVERQLHSGFMQQFGITDKQYAETPLTAACHHYTSYLLATAWSESYPVVLACLLPCFWIYAEVGKDIYAQSVPDNPYQAWIDTYAGEEFNESVRRVIAAVDAAAVAAAETVRKMHAAYTAAAKLEWLFWDSAYHRRGWEGLEKF</sequence>
<comment type="pathway">
    <text evidence="1">Cofactor biosynthesis; thiamine diphosphate biosynthesis.</text>
</comment>
<dbReference type="InterPro" id="IPR016084">
    <property type="entry name" value="Haem_Oase-like_multi-hlx"/>
</dbReference>
<comment type="catalytic activity">
    <reaction evidence="1">
        <text>4-amino-5-aminomethyl-2-methylpyrimidine + H2O = 4-amino-5-hydroxymethyl-2-methylpyrimidine + NH4(+)</text>
        <dbReference type="Rhea" id="RHEA:31799"/>
        <dbReference type="ChEBI" id="CHEBI:15377"/>
        <dbReference type="ChEBI" id="CHEBI:16892"/>
        <dbReference type="ChEBI" id="CHEBI:28938"/>
        <dbReference type="ChEBI" id="CHEBI:63416"/>
        <dbReference type="EC" id="3.5.99.2"/>
    </reaction>
</comment>
<proteinExistence type="inferred from homology"/>
<evidence type="ECO:0000313" key="4">
    <source>
        <dbReference type="Proteomes" id="UP001621964"/>
    </source>
</evidence>
<accession>A0ABW8Q2I2</accession>
<dbReference type="SUPFAM" id="SSF48613">
    <property type="entry name" value="Heme oxygenase-like"/>
    <property type="match status" value="1"/>
</dbReference>
<dbReference type="InterPro" id="IPR004305">
    <property type="entry name" value="Thiaminase-2/PQQC"/>
</dbReference>
<evidence type="ECO:0000256" key="1">
    <source>
        <dbReference type="RuleBase" id="RU363093"/>
    </source>
</evidence>
<evidence type="ECO:0000313" key="3">
    <source>
        <dbReference type="EMBL" id="MFK7641751.1"/>
    </source>
</evidence>
<keyword evidence="4" id="KW-1185">Reference proteome</keyword>
<organism evidence="3 4">
    <name type="scientific">Neisseria oralis</name>
    <dbReference type="NCBI Taxonomy" id="1107316"/>
    <lineage>
        <taxon>Bacteria</taxon>
        <taxon>Pseudomonadati</taxon>
        <taxon>Pseudomonadota</taxon>
        <taxon>Betaproteobacteria</taxon>
        <taxon>Neisseriales</taxon>
        <taxon>Neisseriaceae</taxon>
        <taxon>Neisseria</taxon>
    </lineage>
</organism>
<dbReference type="Proteomes" id="UP001621964">
    <property type="component" value="Unassembled WGS sequence"/>
</dbReference>
<dbReference type="InterPro" id="IPR050967">
    <property type="entry name" value="Thiamine_Salvage_TenA"/>
</dbReference>
<dbReference type="PANTHER" id="PTHR43198:SF2">
    <property type="entry name" value="SI:CH1073-67J19.1-RELATED"/>
    <property type="match status" value="1"/>
</dbReference>
<dbReference type="CDD" id="cd19365">
    <property type="entry name" value="TenA_C-like"/>
    <property type="match status" value="1"/>
</dbReference>
<keyword evidence="1" id="KW-0784">Thiamine biosynthesis</keyword>
<comment type="function">
    <text evidence="1">Catalyzes an amino-pyrimidine hydrolysis reaction at the C5' of the pyrimidine moiety of thiamine compounds, a reaction that is part of a thiamine salvage pathway.</text>
</comment>
<reference evidence="3 4" key="1">
    <citation type="submission" date="2024-11" db="EMBL/GenBank/DDBJ databases">
        <authorList>
            <person name="Mikucki A.G."/>
            <person name="Kahler C.M."/>
        </authorList>
    </citation>
    <scope>NUCLEOTIDE SEQUENCE [LARGE SCALE GENOMIC DNA]</scope>
    <source>
        <strain evidence="3 4">EXNM717</strain>
    </source>
</reference>
<comment type="caution">
    <text evidence="3">The sequence shown here is derived from an EMBL/GenBank/DDBJ whole genome shotgun (WGS) entry which is preliminary data.</text>
</comment>
<feature type="domain" description="Thiaminase-2/PQQC" evidence="2">
    <location>
        <begin position="14"/>
        <end position="213"/>
    </location>
</feature>
<dbReference type="PANTHER" id="PTHR43198">
    <property type="entry name" value="BIFUNCTIONAL TH2 PROTEIN"/>
    <property type="match status" value="1"/>
</dbReference>
<dbReference type="EC" id="3.5.99.2" evidence="1"/>
<comment type="catalytic activity">
    <reaction evidence="1">
        <text>thiamine + H2O = 5-(2-hydroxyethyl)-4-methylthiazole + 4-amino-5-hydroxymethyl-2-methylpyrimidine + H(+)</text>
        <dbReference type="Rhea" id="RHEA:17509"/>
        <dbReference type="ChEBI" id="CHEBI:15377"/>
        <dbReference type="ChEBI" id="CHEBI:15378"/>
        <dbReference type="ChEBI" id="CHEBI:16892"/>
        <dbReference type="ChEBI" id="CHEBI:17957"/>
        <dbReference type="ChEBI" id="CHEBI:18385"/>
        <dbReference type="EC" id="3.5.99.2"/>
    </reaction>
</comment>
<keyword evidence="1 3" id="KW-0378">Hydrolase</keyword>
<dbReference type="NCBIfam" id="TIGR04306">
    <property type="entry name" value="salvage_TenA"/>
    <property type="match status" value="1"/>
</dbReference>
<comment type="similarity">
    <text evidence="1">Belongs to the TenA family.</text>
</comment>
<name>A0ABW8Q2I2_9NEIS</name>
<gene>
    <name evidence="3" type="primary">tenA</name>
    <name evidence="3" type="ORF">ACI43T_04460</name>
</gene>
<protein>
    <recommendedName>
        <fullName evidence="1">Aminopyrimidine aminohydrolase</fullName>
        <ecNumber evidence="1">3.5.99.2</ecNumber>
    </recommendedName>
</protein>
<dbReference type="Pfam" id="PF03070">
    <property type="entry name" value="TENA_THI-4"/>
    <property type="match status" value="1"/>
</dbReference>
<dbReference type="InterPro" id="IPR027574">
    <property type="entry name" value="Thiaminase_II"/>
</dbReference>
<dbReference type="GO" id="GO:0050334">
    <property type="term" value="F:thiaminase activity"/>
    <property type="evidence" value="ECO:0007669"/>
    <property type="project" value="UniProtKB-EC"/>
</dbReference>
<evidence type="ECO:0000259" key="2">
    <source>
        <dbReference type="Pfam" id="PF03070"/>
    </source>
</evidence>
<dbReference type="RefSeq" id="WP_405385650.1">
    <property type="nucleotide sequence ID" value="NZ_JBJGEB010000003.1"/>
</dbReference>
<dbReference type="EMBL" id="JBJGEB010000003">
    <property type="protein sequence ID" value="MFK7641751.1"/>
    <property type="molecule type" value="Genomic_DNA"/>
</dbReference>
<dbReference type="Gene3D" id="1.20.910.10">
    <property type="entry name" value="Heme oxygenase-like"/>
    <property type="match status" value="1"/>
</dbReference>